<feature type="domain" description="FIST C-domain" evidence="2">
    <location>
        <begin position="216"/>
        <end position="355"/>
    </location>
</feature>
<dbReference type="SMART" id="SM00897">
    <property type="entry name" value="FIST"/>
    <property type="match status" value="1"/>
</dbReference>
<evidence type="ECO:0000313" key="3">
    <source>
        <dbReference type="EMBL" id="GAA0853024.1"/>
    </source>
</evidence>
<dbReference type="PANTHER" id="PTHR40252:SF2">
    <property type="entry name" value="BLR0328 PROTEIN"/>
    <property type="match status" value="1"/>
</dbReference>
<evidence type="ECO:0000313" key="4">
    <source>
        <dbReference type="Proteomes" id="UP001500359"/>
    </source>
</evidence>
<dbReference type="InterPro" id="IPR013702">
    <property type="entry name" value="FIST_domain_N"/>
</dbReference>
<dbReference type="Proteomes" id="UP001500359">
    <property type="component" value="Unassembled WGS sequence"/>
</dbReference>
<dbReference type="InterPro" id="IPR019494">
    <property type="entry name" value="FIST_C"/>
</dbReference>
<evidence type="ECO:0000259" key="1">
    <source>
        <dbReference type="SMART" id="SM00897"/>
    </source>
</evidence>
<dbReference type="SMART" id="SM01204">
    <property type="entry name" value="FIST_C"/>
    <property type="match status" value="1"/>
</dbReference>
<accession>A0ABP3WNP8</accession>
<dbReference type="RefSeq" id="WP_343856154.1">
    <property type="nucleotide sequence ID" value="NZ_BAAAFD010000001.1"/>
</dbReference>
<gene>
    <name evidence="3" type="ORF">GCM10009114_04760</name>
</gene>
<proteinExistence type="predicted"/>
<dbReference type="Pfam" id="PF10442">
    <property type="entry name" value="FIST_C"/>
    <property type="match status" value="1"/>
</dbReference>
<dbReference type="Pfam" id="PF08495">
    <property type="entry name" value="FIST"/>
    <property type="match status" value="1"/>
</dbReference>
<sequence>MKLFQSIFQNNQWDPALPEQSNASLVFVFGDRAMMQQDPFRGVLSNSFSQGDIVGCSTSGEIQGTAIYDQSLCLTAVEFDSSTVQVVDQVFVQGLNSFDFGQQLATKLSPQNLKHVFLLSDGQLVNGTDLVEGVTSSLPDGVMVTGGLAGDDVRFSETVLWHNHNVTSGLVILIGLYGESLEVGYGHMGGWRAFGPLREITKSVDNVLYELDGKPALELYKEFLGPHAENLPASALLFPLSLHQDDIDEPRVRTILSIDEQQNSMLFAGSMPEGATCQLMRANNENLIDGASDAAEIALESMPAFAPELALLVSCVGRRLVLNQRIEDEVEAVKEAFPDNCAMTGFYSYGEISPSLPIGKCGLHNQTMTITLLAERES</sequence>
<protein>
    <submittedName>
        <fullName evidence="3">FIST N-terminal domain-containing protein</fullName>
    </submittedName>
</protein>
<feature type="domain" description="FIST" evidence="1">
    <location>
        <begin position="22"/>
        <end position="215"/>
    </location>
</feature>
<keyword evidence="4" id="KW-1185">Reference proteome</keyword>
<comment type="caution">
    <text evidence="3">The sequence shown here is derived from an EMBL/GenBank/DDBJ whole genome shotgun (WGS) entry which is preliminary data.</text>
</comment>
<dbReference type="PANTHER" id="PTHR40252">
    <property type="entry name" value="BLR0328 PROTEIN"/>
    <property type="match status" value="1"/>
</dbReference>
<name>A0ABP3WNP8_9ALTE</name>
<dbReference type="EMBL" id="BAAAFD010000001">
    <property type="protein sequence ID" value="GAA0853024.1"/>
    <property type="molecule type" value="Genomic_DNA"/>
</dbReference>
<evidence type="ECO:0000259" key="2">
    <source>
        <dbReference type="SMART" id="SM01204"/>
    </source>
</evidence>
<organism evidence="3 4">
    <name type="scientific">Aliiglaciecola litoralis</name>
    <dbReference type="NCBI Taxonomy" id="582857"/>
    <lineage>
        <taxon>Bacteria</taxon>
        <taxon>Pseudomonadati</taxon>
        <taxon>Pseudomonadota</taxon>
        <taxon>Gammaproteobacteria</taxon>
        <taxon>Alteromonadales</taxon>
        <taxon>Alteromonadaceae</taxon>
        <taxon>Aliiglaciecola</taxon>
    </lineage>
</organism>
<reference evidence="4" key="1">
    <citation type="journal article" date="2019" name="Int. J. Syst. Evol. Microbiol.">
        <title>The Global Catalogue of Microorganisms (GCM) 10K type strain sequencing project: providing services to taxonomists for standard genome sequencing and annotation.</title>
        <authorList>
            <consortium name="The Broad Institute Genomics Platform"/>
            <consortium name="The Broad Institute Genome Sequencing Center for Infectious Disease"/>
            <person name="Wu L."/>
            <person name="Ma J."/>
        </authorList>
    </citation>
    <scope>NUCLEOTIDE SEQUENCE [LARGE SCALE GENOMIC DNA]</scope>
    <source>
        <strain evidence="4">JCM 15896</strain>
    </source>
</reference>